<proteinExistence type="predicted"/>
<organism evidence="2">
    <name type="scientific">uncultured Solirubrobacteraceae bacterium</name>
    <dbReference type="NCBI Taxonomy" id="1162706"/>
    <lineage>
        <taxon>Bacteria</taxon>
        <taxon>Bacillati</taxon>
        <taxon>Actinomycetota</taxon>
        <taxon>Thermoleophilia</taxon>
        <taxon>Solirubrobacterales</taxon>
        <taxon>Solirubrobacteraceae</taxon>
        <taxon>environmental samples</taxon>
    </lineage>
</organism>
<accession>A0A6J4S067</accession>
<sequence>ALPRSLRGQRDRSRRGPGRPVAQTAAGRGFGRRMRAARPGLRGRSRLRRRRNPAARRRARRSRARRRCSSRGAPGPARLRRCAARLRAGGAAGGSRNRHVRLLRCRAERGRRGGGLRRAHGGL</sequence>
<gene>
    <name evidence="2" type="ORF">AVDCRST_MAG53-1028</name>
</gene>
<feature type="non-terminal residue" evidence="2">
    <location>
        <position position="123"/>
    </location>
</feature>
<dbReference type="AlphaFoldDB" id="A0A6J4S067"/>
<reference evidence="2" key="1">
    <citation type="submission" date="2020-02" db="EMBL/GenBank/DDBJ databases">
        <authorList>
            <person name="Meier V. D."/>
        </authorList>
    </citation>
    <scope>NUCLEOTIDE SEQUENCE</scope>
    <source>
        <strain evidence="2">AVDCRST_MAG53</strain>
    </source>
</reference>
<protein>
    <submittedName>
        <fullName evidence="2">Uncharacterized protein</fullName>
    </submittedName>
</protein>
<name>A0A6J4S067_9ACTN</name>
<evidence type="ECO:0000256" key="1">
    <source>
        <dbReference type="SAM" id="MobiDB-lite"/>
    </source>
</evidence>
<feature type="region of interest" description="Disordered" evidence="1">
    <location>
        <begin position="1"/>
        <end position="79"/>
    </location>
</feature>
<feature type="compositionally biased region" description="Basic residues" evidence="1">
    <location>
        <begin position="30"/>
        <end position="69"/>
    </location>
</feature>
<dbReference type="EMBL" id="CADCVR010000034">
    <property type="protein sequence ID" value="CAA9486385.1"/>
    <property type="molecule type" value="Genomic_DNA"/>
</dbReference>
<feature type="non-terminal residue" evidence="2">
    <location>
        <position position="1"/>
    </location>
</feature>
<evidence type="ECO:0000313" key="2">
    <source>
        <dbReference type="EMBL" id="CAA9486385.1"/>
    </source>
</evidence>